<dbReference type="AlphaFoldDB" id="A0A410H2R0"/>
<dbReference type="SUPFAM" id="SSF50814">
    <property type="entry name" value="Lipocalins"/>
    <property type="match status" value="1"/>
</dbReference>
<keyword evidence="2" id="KW-0732">Signal</keyword>
<dbReference type="PRINTS" id="PR01171">
    <property type="entry name" value="BCTLIPOCALIN"/>
</dbReference>
<keyword evidence="2" id="KW-0449">Lipoprotein</keyword>
<evidence type="ECO:0000256" key="2">
    <source>
        <dbReference type="PIRNR" id="PIRNR036893"/>
    </source>
</evidence>
<dbReference type="InterPro" id="IPR022271">
    <property type="entry name" value="Lipocalin_ApoD"/>
</dbReference>
<dbReference type="GO" id="GO:0009279">
    <property type="term" value="C:cell outer membrane"/>
    <property type="evidence" value="ECO:0007669"/>
    <property type="project" value="UniProtKB-SubCell"/>
</dbReference>
<dbReference type="Pfam" id="PF08212">
    <property type="entry name" value="Lipocalin_2"/>
    <property type="match status" value="1"/>
</dbReference>
<feature type="chain" id="PRO_5018824820" description="Outer membrane lipoprotein Blc" evidence="2">
    <location>
        <begin position="21"/>
        <end position="183"/>
    </location>
</feature>
<dbReference type="InterPro" id="IPR022272">
    <property type="entry name" value="Lipocalin_CS"/>
</dbReference>
<dbReference type="PANTHER" id="PTHR10612">
    <property type="entry name" value="APOLIPOPROTEIN D"/>
    <property type="match status" value="1"/>
</dbReference>
<dbReference type="KEGG" id="htr:EPV75_05735"/>
<dbReference type="CDD" id="cd19438">
    <property type="entry name" value="lipocalin_Blc-like"/>
    <property type="match status" value="1"/>
</dbReference>
<dbReference type="RefSeq" id="WP_128384759.1">
    <property type="nucleotide sequence ID" value="NZ_CP035033.1"/>
</dbReference>
<dbReference type="EMBL" id="CP035033">
    <property type="protein sequence ID" value="QAB15202.1"/>
    <property type="molecule type" value="Genomic_DNA"/>
</dbReference>
<keyword evidence="2" id="KW-0446">Lipid-binding</keyword>
<keyword evidence="2" id="KW-0998">Cell outer membrane</keyword>
<accession>A0A410H2R0</accession>
<dbReference type="InterPro" id="IPR012674">
    <property type="entry name" value="Calycin"/>
</dbReference>
<protein>
    <recommendedName>
        <fullName evidence="2">Outer membrane lipoprotein Blc</fullName>
    </recommendedName>
</protein>
<dbReference type="InterPro" id="IPR047202">
    <property type="entry name" value="Lipocalin_Blc-like_dom"/>
</dbReference>
<keyword evidence="2" id="KW-0472">Membrane</keyword>
<evidence type="ECO:0000313" key="5">
    <source>
        <dbReference type="Proteomes" id="UP000285478"/>
    </source>
</evidence>
<reference evidence="4 5" key="1">
    <citation type="journal article" date="2018" name="Environ. Microbiol.">
        <title>Genomes of ubiquitous marine and hypersaline Hydrogenovibrio, Thiomicrorhabdus and Thiomicrospira spp. encode a diversity of mechanisms to sustain chemolithoautotrophy in heterogeneous environments.</title>
        <authorList>
            <person name="Scott K.M."/>
            <person name="Williams J."/>
            <person name="Porter C.M.B."/>
            <person name="Russel S."/>
            <person name="Harmer T.L."/>
            <person name="Paul J.H."/>
            <person name="Antonen K.M."/>
            <person name="Bridges M.K."/>
            <person name="Camper G.J."/>
            <person name="Campla C.K."/>
            <person name="Casella L.G."/>
            <person name="Chase E."/>
            <person name="Conrad J.W."/>
            <person name="Cruz M.C."/>
            <person name="Dunlap D.S."/>
            <person name="Duran L."/>
            <person name="Fahsbender E.M."/>
            <person name="Goldsmith D.B."/>
            <person name="Keeley R.F."/>
            <person name="Kondoff M.R."/>
            <person name="Kussy B.I."/>
            <person name="Lane M.K."/>
            <person name="Lawler S."/>
            <person name="Leigh B.A."/>
            <person name="Lewis C."/>
            <person name="Lostal L.M."/>
            <person name="Marking D."/>
            <person name="Mancera P.A."/>
            <person name="McClenthan E.C."/>
            <person name="McIntyre E.A."/>
            <person name="Mine J.A."/>
            <person name="Modi S."/>
            <person name="Moore B.D."/>
            <person name="Morgan W.A."/>
            <person name="Nelson K.M."/>
            <person name="Nguyen K.N."/>
            <person name="Ogburn N."/>
            <person name="Parrino D.G."/>
            <person name="Pedapudi A.D."/>
            <person name="Pelham R.P."/>
            <person name="Preece A.M."/>
            <person name="Rampersad E.A."/>
            <person name="Richardson J.C."/>
            <person name="Rodgers C.M."/>
            <person name="Schaffer B.L."/>
            <person name="Sheridan N.E."/>
            <person name="Solone M.R."/>
            <person name="Staley Z.R."/>
            <person name="Tabuchi M."/>
            <person name="Waide R.J."/>
            <person name="Wanjugi P.W."/>
            <person name="Young S."/>
            <person name="Clum A."/>
            <person name="Daum C."/>
            <person name="Huntemann M."/>
            <person name="Ivanova N."/>
            <person name="Kyrpides N."/>
            <person name="Mikhailova N."/>
            <person name="Palaniappan K."/>
            <person name="Pillay M."/>
            <person name="Reddy T.B.K."/>
            <person name="Shapiro N."/>
            <person name="Stamatis D."/>
            <person name="Varghese N."/>
            <person name="Woyke T."/>
            <person name="Boden R."/>
            <person name="Freyermuth S.K."/>
            <person name="Kerfeld C.A."/>
        </authorList>
    </citation>
    <scope>NUCLEOTIDE SEQUENCE [LARGE SCALE GENOMIC DNA]</scope>
    <source>
        <strain evidence="4 5">JR-2</strain>
    </source>
</reference>
<keyword evidence="5" id="KW-1185">Reference proteome</keyword>
<sequence>MTFLKWTALLVLLLMQAACTSVPDKVTPVQGFDLSRYLGKWYEVARLDHSFERGLVDVSATYSMREDGGVKVVNRGINAETGEPKEAVGKAYFVGAENVGRLKVSFFGPFYGGYNIAKLTDDYSMVLVVGPTLDYAWILARSPKPDPDQCRAFYDAAKQIGIPESQWIRLIDCGLPATLKTAS</sequence>
<gene>
    <name evidence="4" type="ORF">EPV75_05735</name>
</gene>
<organism evidence="4 5">
    <name type="scientific">Hydrogenovibrio thermophilus</name>
    <dbReference type="NCBI Taxonomy" id="265883"/>
    <lineage>
        <taxon>Bacteria</taxon>
        <taxon>Pseudomonadati</taxon>
        <taxon>Pseudomonadota</taxon>
        <taxon>Gammaproteobacteria</taxon>
        <taxon>Thiotrichales</taxon>
        <taxon>Piscirickettsiaceae</taxon>
        <taxon>Hydrogenovibrio</taxon>
    </lineage>
</organism>
<dbReference type="PIRSF" id="PIRSF036893">
    <property type="entry name" value="Lipocalin_ApoD"/>
    <property type="match status" value="1"/>
</dbReference>
<dbReference type="PROSITE" id="PS00213">
    <property type="entry name" value="LIPOCALIN"/>
    <property type="match status" value="1"/>
</dbReference>
<comment type="function">
    <text evidence="2">Involved in the storage or transport of lipids necessary for membrane maintenance under stressful conditions. Displays a binding preference for lysophospholipids.</text>
</comment>
<dbReference type="Gene3D" id="2.40.128.20">
    <property type="match status" value="1"/>
</dbReference>
<comment type="subcellular location">
    <subcellularLocation>
        <location evidence="2">Cell outer membrane</location>
    </subcellularLocation>
</comment>
<evidence type="ECO:0000259" key="3">
    <source>
        <dbReference type="Pfam" id="PF08212"/>
    </source>
</evidence>
<evidence type="ECO:0000256" key="1">
    <source>
        <dbReference type="ARBA" id="ARBA00006889"/>
    </source>
</evidence>
<dbReference type="InterPro" id="IPR002446">
    <property type="entry name" value="Lipocalin_bac"/>
</dbReference>
<feature type="domain" description="Lipocalin/cytosolic fatty-acid binding" evidence="3">
    <location>
        <begin position="32"/>
        <end position="164"/>
    </location>
</feature>
<dbReference type="Proteomes" id="UP000285478">
    <property type="component" value="Chromosome"/>
</dbReference>
<dbReference type="PANTHER" id="PTHR10612:SF34">
    <property type="entry name" value="APOLIPOPROTEIN D"/>
    <property type="match status" value="1"/>
</dbReference>
<comment type="similarity">
    <text evidence="1 2">Belongs to the calycin superfamily. Lipocalin family.</text>
</comment>
<name>A0A410H2R0_9GAMM</name>
<comment type="subunit">
    <text evidence="2">Homodimer.</text>
</comment>
<feature type="signal peptide" evidence="2">
    <location>
        <begin position="1"/>
        <end position="20"/>
    </location>
</feature>
<dbReference type="GO" id="GO:0008289">
    <property type="term" value="F:lipid binding"/>
    <property type="evidence" value="ECO:0007669"/>
    <property type="project" value="UniProtKB-UniRule"/>
</dbReference>
<evidence type="ECO:0000313" key="4">
    <source>
        <dbReference type="EMBL" id="QAB15202.1"/>
    </source>
</evidence>
<proteinExistence type="inferred from homology"/>
<dbReference type="GO" id="GO:0006950">
    <property type="term" value="P:response to stress"/>
    <property type="evidence" value="ECO:0007669"/>
    <property type="project" value="UniProtKB-ARBA"/>
</dbReference>
<dbReference type="InterPro" id="IPR000566">
    <property type="entry name" value="Lipocln_cytosolic_FA-bd_dom"/>
</dbReference>